<proteinExistence type="predicted"/>
<keyword evidence="2" id="KW-1185">Reference proteome</keyword>
<dbReference type="AlphaFoldDB" id="A0A967B5Q5"/>
<organism evidence="1 2">
    <name type="scientific">Acetobacter estunensis</name>
    <dbReference type="NCBI Taxonomy" id="104097"/>
    <lineage>
        <taxon>Bacteria</taxon>
        <taxon>Pseudomonadati</taxon>
        <taxon>Pseudomonadota</taxon>
        <taxon>Alphaproteobacteria</taxon>
        <taxon>Acetobacterales</taxon>
        <taxon>Acetobacteraceae</taxon>
        <taxon>Acetobacter</taxon>
    </lineage>
</organism>
<dbReference type="EMBL" id="WOTH01000003">
    <property type="protein sequence ID" value="NHO52909.1"/>
    <property type="molecule type" value="Genomic_DNA"/>
</dbReference>
<name>A0A967B5Q5_9PROT</name>
<dbReference type="Proteomes" id="UP000597459">
    <property type="component" value="Unassembled WGS sequence"/>
</dbReference>
<sequence>MTYAVVFKVYRWDDAVDHNFRRCRALAVGADFFILYDRTYGDDLPEDIRTHDRVFFVTNQDALDLGLSGTHDGRVNLFWYNADYQHSLFVLKYPDYDFFCFVESDVEGSKNPDFGSSRHNNINELSF</sequence>
<comment type="caution">
    <text evidence="1">The sequence shown here is derived from an EMBL/GenBank/DDBJ whole genome shotgun (WGS) entry which is preliminary data.</text>
</comment>
<protein>
    <submittedName>
        <fullName evidence="1">Uncharacterized protein</fullName>
    </submittedName>
</protein>
<gene>
    <name evidence="1" type="ORF">GOB87_02895</name>
</gene>
<evidence type="ECO:0000313" key="1">
    <source>
        <dbReference type="EMBL" id="NHO52909.1"/>
    </source>
</evidence>
<evidence type="ECO:0000313" key="2">
    <source>
        <dbReference type="Proteomes" id="UP000597459"/>
    </source>
</evidence>
<reference evidence="1" key="1">
    <citation type="submission" date="2019-11" db="EMBL/GenBank/DDBJ databases">
        <title>Description of new Acetobacter species.</title>
        <authorList>
            <person name="Cleenwerck I."/>
            <person name="Sombolestani A.S."/>
        </authorList>
    </citation>
    <scope>NUCLEOTIDE SEQUENCE</scope>
    <source>
        <strain evidence="1">LMG 1626</strain>
    </source>
</reference>
<dbReference type="RefSeq" id="WP_166313041.1">
    <property type="nucleotide sequence ID" value="NZ_WOTH01000003.1"/>
</dbReference>
<accession>A0A967B5Q5</accession>